<sequence length="98" mass="11083">MKLAFIDGSSLRPLIRSEGLKHCICSISLVALWILNAIPKEIAEAFIYTSSTRDVWIELEGKYGGSNGPIVYQLQREIASIYQGNMTTTKYYTKLKKH</sequence>
<reference evidence="1" key="1">
    <citation type="submission" date="2020-06" db="EMBL/GenBank/DDBJ databases">
        <authorList>
            <person name="Li T."/>
            <person name="Hu X."/>
            <person name="Zhang T."/>
            <person name="Song X."/>
            <person name="Zhang H."/>
            <person name="Dai N."/>
            <person name="Sheng W."/>
            <person name="Hou X."/>
            <person name="Wei L."/>
        </authorList>
    </citation>
    <scope>NUCLEOTIDE SEQUENCE</scope>
    <source>
        <strain evidence="1">KEN8</strain>
        <tissue evidence="1">Leaf</tissue>
    </source>
</reference>
<organism evidence="1">
    <name type="scientific">Sesamum calycinum</name>
    <dbReference type="NCBI Taxonomy" id="2727403"/>
    <lineage>
        <taxon>Eukaryota</taxon>
        <taxon>Viridiplantae</taxon>
        <taxon>Streptophyta</taxon>
        <taxon>Embryophyta</taxon>
        <taxon>Tracheophyta</taxon>
        <taxon>Spermatophyta</taxon>
        <taxon>Magnoliopsida</taxon>
        <taxon>eudicotyledons</taxon>
        <taxon>Gunneridae</taxon>
        <taxon>Pentapetalae</taxon>
        <taxon>asterids</taxon>
        <taxon>lamiids</taxon>
        <taxon>Lamiales</taxon>
        <taxon>Pedaliaceae</taxon>
        <taxon>Sesamum</taxon>
    </lineage>
</organism>
<dbReference type="EMBL" id="JACGWM010000003">
    <property type="protein sequence ID" value="KAL0383047.1"/>
    <property type="molecule type" value="Genomic_DNA"/>
</dbReference>
<proteinExistence type="predicted"/>
<gene>
    <name evidence="1" type="ORF">Scaly_0592000</name>
</gene>
<dbReference type="AlphaFoldDB" id="A0AAW2RSW2"/>
<evidence type="ECO:0000313" key="1">
    <source>
        <dbReference type="EMBL" id="KAL0383047.1"/>
    </source>
</evidence>
<protein>
    <submittedName>
        <fullName evidence="1">Uncharacterized protein</fullName>
    </submittedName>
</protein>
<accession>A0AAW2RSW2</accession>
<reference evidence="1" key="2">
    <citation type="journal article" date="2024" name="Plant">
        <title>Genomic evolution and insights into agronomic trait innovations of Sesamum species.</title>
        <authorList>
            <person name="Miao H."/>
            <person name="Wang L."/>
            <person name="Qu L."/>
            <person name="Liu H."/>
            <person name="Sun Y."/>
            <person name="Le M."/>
            <person name="Wang Q."/>
            <person name="Wei S."/>
            <person name="Zheng Y."/>
            <person name="Lin W."/>
            <person name="Duan Y."/>
            <person name="Cao H."/>
            <person name="Xiong S."/>
            <person name="Wang X."/>
            <person name="Wei L."/>
            <person name="Li C."/>
            <person name="Ma Q."/>
            <person name="Ju M."/>
            <person name="Zhao R."/>
            <person name="Li G."/>
            <person name="Mu C."/>
            <person name="Tian Q."/>
            <person name="Mei H."/>
            <person name="Zhang T."/>
            <person name="Gao T."/>
            <person name="Zhang H."/>
        </authorList>
    </citation>
    <scope>NUCLEOTIDE SEQUENCE</scope>
    <source>
        <strain evidence="1">KEN8</strain>
    </source>
</reference>
<dbReference type="PANTHER" id="PTHR37610">
    <property type="entry name" value="CCHC-TYPE DOMAIN-CONTAINING PROTEIN"/>
    <property type="match status" value="1"/>
</dbReference>
<dbReference type="PANTHER" id="PTHR37610:SF40">
    <property type="entry name" value="OS01G0909600 PROTEIN"/>
    <property type="match status" value="1"/>
</dbReference>
<comment type="caution">
    <text evidence="1">The sequence shown here is derived from an EMBL/GenBank/DDBJ whole genome shotgun (WGS) entry which is preliminary data.</text>
</comment>
<name>A0AAW2RSW2_9LAMI</name>